<dbReference type="InterPro" id="IPR003838">
    <property type="entry name" value="ABC3_permease_C"/>
</dbReference>
<reference evidence="10" key="1">
    <citation type="submission" date="2020-02" db="EMBL/GenBank/DDBJ databases">
        <authorList>
            <person name="Meier V. D."/>
        </authorList>
    </citation>
    <scope>NUCLEOTIDE SEQUENCE</scope>
    <source>
        <strain evidence="10">AVDCRST_MAG73</strain>
    </source>
</reference>
<feature type="domain" description="ABC3 transporter permease C-terminal" evidence="8">
    <location>
        <begin position="323"/>
        <end position="443"/>
    </location>
</feature>
<evidence type="ECO:0000256" key="6">
    <source>
        <dbReference type="ARBA" id="ARBA00038076"/>
    </source>
</evidence>
<comment type="similarity">
    <text evidence="6">Belongs to the ABC-4 integral membrane protein family.</text>
</comment>
<evidence type="ECO:0000256" key="2">
    <source>
        <dbReference type="ARBA" id="ARBA00022475"/>
    </source>
</evidence>
<keyword evidence="5 7" id="KW-0472">Membrane</keyword>
<evidence type="ECO:0000256" key="4">
    <source>
        <dbReference type="ARBA" id="ARBA00022989"/>
    </source>
</evidence>
<feature type="transmembrane region" description="Helical" evidence="7">
    <location>
        <begin position="53"/>
        <end position="72"/>
    </location>
</feature>
<feature type="transmembrane region" description="Helical" evidence="7">
    <location>
        <begin position="487"/>
        <end position="505"/>
    </location>
</feature>
<dbReference type="Pfam" id="PF12704">
    <property type="entry name" value="MacB_PCD"/>
    <property type="match status" value="1"/>
</dbReference>
<feature type="transmembrane region" description="Helical" evidence="7">
    <location>
        <begin position="549"/>
        <end position="574"/>
    </location>
</feature>
<feature type="non-terminal residue" evidence="10">
    <location>
        <position position="955"/>
    </location>
</feature>
<dbReference type="PANTHER" id="PTHR30572:SF4">
    <property type="entry name" value="ABC TRANSPORTER PERMEASE YTRF"/>
    <property type="match status" value="1"/>
</dbReference>
<evidence type="ECO:0000256" key="7">
    <source>
        <dbReference type="SAM" id="Phobius"/>
    </source>
</evidence>
<feature type="transmembrane region" description="Helical" evidence="7">
    <location>
        <begin position="414"/>
        <end position="433"/>
    </location>
</feature>
<dbReference type="EMBL" id="CADCWE010000191">
    <property type="protein sequence ID" value="CAA9550589.1"/>
    <property type="molecule type" value="Genomic_DNA"/>
</dbReference>
<feature type="transmembrane region" description="Helical" evidence="7">
    <location>
        <begin position="512"/>
        <end position="529"/>
    </location>
</feature>
<gene>
    <name evidence="10" type="ORF">AVDCRST_MAG73-2831</name>
</gene>
<comment type="subcellular location">
    <subcellularLocation>
        <location evidence="1">Cell membrane</location>
        <topology evidence="1">Multi-pass membrane protein</topology>
    </subcellularLocation>
</comment>
<dbReference type="GO" id="GO:0005886">
    <property type="term" value="C:plasma membrane"/>
    <property type="evidence" value="ECO:0007669"/>
    <property type="project" value="UniProtKB-SubCell"/>
</dbReference>
<evidence type="ECO:0000256" key="3">
    <source>
        <dbReference type="ARBA" id="ARBA00022692"/>
    </source>
</evidence>
<feature type="domain" description="MacB-like periplasmic core" evidence="9">
    <location>
        <begin position="52"/>
        <end position="274"/>
    </location>
</feature>
<dbReference type="PANTHER" id="PTHR30572">
    <property type="entry name" value="MEMBRANE COMPONENT OF TRANSPORTER-RELATED"/>
    <property type="match status" value="1"/>
</dbReference>
<feature type="transmembrane region" description="Helical" evidence="7">
    <location>
        <begin position="316"/>
        <end position="345"/>
    </location>
</feature>
<feature type="transmembrane region" description="Helical" evidence="7">
    <location>
        <begin position="915"/>
        <end position="948"/>
    </location>
</feature>
<sequence>MDDIFGIPMAGIMTTLLASLALCLLAVAWVAWRRPVIFKLGVRNIPRRKAQTILIVVGLMLSTLIVSAALGVGDTVDHSVTGDVYDNLGPIDELVVASQDGEASVDLVAEGGFPAAELAKVEAAVQGDPAVDGVMPLLDARGSVTNPAKQLAEPNIILSGLDPAHLDAFGGLRGHDGKAIDLAAVGADGVVVGAALADEIGAEVGDRLSIVHAGHPVERTVAAIAADSYLSGTRRSPTSDLETSGLAMPLASLQALTGRPDQISAIAVSNAGGARAGLDRAEEVAATLRAELAGQGLGVDAIKRDRIDAAEQVSTVFTAVFLVLGLFSISAGVLLIVLIFTMLAAERRSEMGMERAVGAHRSQLVQQFVAEGAGYAILAGFVGSALGVGAAVGIAEGMKRIFGDYVPIEPHVEFRSLVVAYCLGVVITFLTVVGASWKVSRLNVVAAVRDIPDVSSPKRKKRTLVWGGLMLLGGGALALSGQSGNQALPFMTGMSLLPFGAAIVLRFFGAPARPVFTATGLLLLAFWLMPEDQFNAVFGDYESGFQMFFVSGIFMVVAATIVTINNLDLLLAGVSKLGGLFRSQLPAVRTAIAYPGAAKGRTGLTIAMFSLIVFSLVMMATMNQNFTHMLLGDEANAGWDVRADQIGSAPIADIAATLEAKGVATDGFAAVGVTHDPSASVSDLRVAGDEDQAWKSYPVHGMEPGFLDGSALLFGQRAEGYETDAAILDALRTQPNVAIVDAFAVPAGGDLGGDEDAFTLTGVESGDAVFDPVTVELVDPADGSVHPVTVIGVLDEKIGSLAGLFANQATVDAVFGQAATAFTSYFVALDDPDRADAVAKEIEAALFGDGVESTSIQDELEDSQAQQSGFLAIIEGFMGLGLVVGIAAVGVIAFRSVVERRQQIGVLRALGFQRGMVSLSFLIETAFIVGMGGVAGTGLGLLLARAMFTSDEVGS</sequence>
<feature type="transmembrane region" description="Helical" evidence="7">
    <location>
        <begin position="464"/>
        <end position="481"/>
    </location>
</feature>
<proteinExistence type="inferred from homology"/>
<protein>
    <submittedName>
        <fullName evidence="10">ABC transporter, fused permease protein</fullName>
    </submittedName>
</protein>
<name>A0A6J4UIN1_9BACT</name>
<feature type="transmembrane region" description="Helical" evidence="7">
    <location>
        <begin position="870"/>
        <end position="894"/>
    </location>
</feature>
<keyword evidence="3 7" id="KW-0812">Transmembrane</keyword>
<evidence type="ECO:0000313" key="10">
    <source>
        <dbReference type="EMBL" id="CAA9550589.1"/>
    </source>
</evidence>
<feature type="domain" description="ABC3 transporter permease C-terminal" evidence="8">
    <location>
        <begin position="877"/>
        <end position="947"/>
    </location>
</feature>
<dbReference type="AlphaFoldDB" id="A0A6J4UIN1"/>
<keyword evidence="2" id="KW-1003">Cell membrane</keyword>
<evidence type="ECO:0000259" key="9">
    <source>
        <dbReference type="Pfam" id="PF12704"/>
    </source>
</evidence>
<dbReference type="InterPro" id="IPR050250">
    <property type="entry name" value="Macrolide_Exporter_MacB"/>
</dbReference>
<keyword evidence="4 7" id="KW-1133">Transmembrane helix</keyword>
<feature type="transmembrane region" description="Helical" evidence="7">
    <location>
        <begin position="6"/>
        <end position="32"/>
    </location>
</feature>
<evidence type="ECO:0000256" key="1">
    <source>
        <dbReference type="ARBA" id="ARBA00004651"/>
    </source>
</evidence>
<feature type="transmembrane region" description="Helical" evidence="7">
    <location>
        <begin position="604"/>
        <end position="622"/>
    </location>
</feature>
<organism evidence="10">
    <name type="scientific">uncultured Thermomicrobiales bacterium</name>
    <dbReference type="NCBI Taxonomy" id="1645740"/>
    <lineage>
        <taxon>Bacteria</taxon>
        <taxon>Pseudomonadati</taxon>
        <taxon>Thermomicrobiota</taxon>
        <taxon>Thermomicrobia</taxon>
        <taxon>Thermomicrobiales</taxon>
        <taxon>environmental samples</taxon>
    </lineage>
</organism>
<feature type="transmembrane region" description="Helical" evidence="7">
    <location>
        <begin position="373"/>
        <end position="394"/>
    </location>
</feature>
<dbReference type="Pfam" id="PF02687">
    <property type="entry name" value="FtsX"/>
    <property type="match status" value="2"/>
</dbReference>
<dbReference type="GO" id="GO:0022857">
    <property type="term" value="F:transmembrane transporter activity"/>
    <property type="evidence" value="ECO:0007669"/>
    <property type="project" value="TreeGrafter"/>
</dbReference>
<dbReference type="InterPro" id="IPR025857">
    <property type="entry name" value="MacB_PCD"/>
</dbReference>
<evidence type="ECO:0000256" key="5">
    <source>
        <dbReference type="ARBA" id="ARBA00023136"/>
    </source>
</evidence>
<accession>A0A6J4UIN1</accession>
<evidence type="ECO:0000259" key="8">
    <source>
        <dbReference type="Pfam" id="PF02687"/>
    </source>
</evidence>